<evidence type="ECO:0000313" key="2">
    <source>
        <dbReference type="EMBL" id="CAI9171869.1"/>
    </source>
</evidence>
<evidence type="ECO:0000313" key="3">
    <source>
        <dbReference type="Proteomes" id="UP001176941"/>
    </source>
</evidence>
<dbReference type="Proteomes" id="UP001176941">
    <property type="component" value="Chromosome 31"/>
</dbReference>
<proteinExistence type="predicted"/>
<gene>
    <name evidence="2" type="ORF">MRATA1EN1_LOCUS20831</name>
</gene>
<evidence type="ECO:0000256" key="1">
    <source>
        <dbReference type="SAM" id="MobiDB-lite"/>
    </source>
</evidence>
<feature type="region of interest" description="Disordered" evidence="1">
    <location>
        <begin position="103"/>
        <end position="194"/>
    </location>
</feature>
<accession>A0ABN8ZJ55</accession>
<feature type="compositionally biased region" description="Polar residues" evidence="1">
    <location>
        <begin position="253"/>
        <end position="270"/>
    </location>
</feature>
<feature type="compositionally biased region" description="Basic and acidic residues" evidence="1">
    <location>
        <begin position="399"/>
        <end position="410"/>
    </location>
</feature>
<sequence>MPPDDKTTVARDPHPAQGAQYLYQRPSLIPMTVQRDGHTAFPIRAWGVAAGCLQERSAIRCREALHCRPTAAALGSCPETRDCARLPQHSQLGQRLLTDKVGRWGVPWGPHGGPPIKRESPQRAEQDEGSKKKAVGKLPRMGDTRRTRLRRPETQVNAEMRGKHRDVSRGAPELHQTRRLPSERPEAVTETCTGKDTHKRILAKLSKEGSGVEGDRRNGYDTVKEEWYFRLHTESKGKKITSCKELQGDRSTNRAWTPQTASEELTGSQSENRRVSVLLGGPGGRRETTIRSQCQVPAQEGVGSRGVHFPQRQHPYIPFPRFHQPCNASFSISRCQDLSLSAGSPTGGLPLQDQWTFPGRVAAKEEFPVGESVETPGSGWGHDLSGPQFTEKAGRHRRYQGDTEETRRSPGEPFSTSSW</sequence>
<feature type="compositionally biased region" description="Basic and acidic residues" evidence="1">
    <location>
        <begin position="116"/>
        <end position="131"/>
    </location>
</feature>
<keyword evidence="3" id="KW-1185">Reference proteome</keyword>
<dbReference type="EMBL" id="OX459967">
    <property type="protein sequence ID" value="CAI9171869.1"/>
    <property type="molecule type" value="Genomic_DNA"/>
</dbReference>
<feature type="region of interest" description="Disordered" evidence="1">
    <location>
        <begin position="250"/>
        <end position="271"/>
    </location>
</feature>
<name>A0ABN8ZJ55_RANTA</name>
<feature type="compositionally biased region" description="Basic and acidic residues" evidence="1">
    <location>
        <begin position="140"/>
        <end position="153"/>
    </location>
</feature>
<reference evidence="2" key="1">
    <citation type="submission" date="2023-04" db="EMBL/GenBank/DDBJ databases">
        <authorList>
            <consortium name="ELIXIR-Norway"/>
        </authorList>
    </citation>
    <scope>NUCLEOTIDE SEQUENCE [LARGE SCALE GENOMIC DNA]</scope>
</reference>
<protein>
    <submittedName>
        <fullName evidence="2">Uncharacterized protein</fullName>
    </submittedName>
</protein>
<feature type="region of interest" description="Disordered" evidence="1">
    <location>
        <begin position="367"/>
        <end position="419"/>
    </location>
</feature>
<organism evidence="2 3">
    <name type="scientific">Rangifer tarandus platyrhynchus</name>
    <name type="common">Svalbard reindeer</name>
    <dbReference type="NCBI Taxonomy" id="3082113"/>
    <lineage>
        <taxon>Eukaryota</taxon>
        <taxon>Metazoa</taxon>
        <taxon>Chordata</taxon>
        <taxon>Craniata</taxon>
        <taxon>Vertebrata</taxon>
        <taxon>Euteleostomi</taxon>
        <taxon>Mammalia</taxon>
        <taxon>Eutheria</taxon>
        <taxon>Laurasiatheria</taxon>
        <taxon>Artiodactyla</taxon>
        <taxon>Ruminantia</taxon>
        <taxon>Pecora</taxon>
        <taxon>Cervidae</taxon>
        <taxon>Odocoileinae</taxon>
        <taxon>Rangifer</taxon>
    </lineage>
</organism>